<dbReference type="EMBL" id="UWPJ01000012">
    <property type="protein sequence ID" value="VCU69261.1"/>
    <property type="molecule type" value="Genomic_DNA"/>
</dbReference>
<accession>A0A3P4B093</accession>
<dbReference type="Pfam" id="PF17803">
    <property type="entry name" value="Cadherin_4"/>
    <property type="match status" value="47"/>
</dbReference>
<feature type="region of interest" description="Disordered" evidence="1">
    <location>
        <begin position="137"/>
        <end position="187"/>
    </location>
</feature>
<evidence type="ECO:0000259" key="2">
    <source>
        <dbReference type="PROSITE" id="PS50268"/>
    </source>
</evidence>
<organism evidence="3 4">
    <name type="scientific">Pigmentiphaga humi</name>
    <dbReference type="NCBI Taxonomy" id="2478468"/>
    <lineage>
        <taxon>Bacteria</taxon>
        <taxon>Pseudomonadati</taxon>
        <taxon>Pseudomonadota</taxon>
        <taxon>Betaproteobacteria</taxon>
        <taxon>Burkholderiales</taxon>
        <taxon>Alcaligenaceae</taxon>
        <taxon>Pigmentiphaga</taxon>
    </lineage>
</organism>
<dbReference type="Proteomes" id="UP000277294">
    <property type="component" value="Unassembled WGS sequence"/>
</dbReference>
<dbReference type="RefSeq" id="WP_124078610.1">
    <property type="nucleotide sequence ID" value="NZ_UWPJ01000012.1"/>
</dbReference>
<dbReference type="Gene3D" id="2.60.40.1200">
    <property type="match status" value="1"/>
</dbReference>
<gene>
    <name evidence="3" type="ORF">PIGHUM_01322</name>
</gene>
<evidence type="ECO:0000313" key="3">
    <source>
        <dbReference type="EMBL" id="VCU69261.1"/>
    </source>
</evidence>
<proteinExistence type="predicted"/>
<dbReference type="InterPro" id="IPR010221">
    <property type="entry name" value="VCBS_dom"/>
</dbReference>
<dbReference type="GO" id="GO:0007156">
    <property type="term" value="P:homophilic cell adhesion via plasma membrane adhesion molecules"/>
    <property type="evidence" value="ECO:0007669"/>
    <property type="project" value="InterPro"/>
</dbReference>
<protein>
    <submittedName>
        <fullName evidence="3">Mono-oxygenase ydhR</fullName>
    </submittedName>
</protein>
<dbReference type="Pfam" id="PF17963">
    <property type="entry name" value="Big_9"/>
    <property type="match status" value="1"/>
</dbReference>
<dbReference type="GO" id="GO:0005509">
    <property type="term" value="F:calcium ion binding"/>
    <property type="evidence" value="ECO:0007669"/>
    <property type="project" value="InterPro"/>
</dbReference>
<dbReference type="OrthoDB" id="8622300at2"/>
<keyword evidence="4" id="KW-1185">Reference proteome</keyword>
<evidence type="ECO:0000256" key="1">
    <source>
        <dbReference type="SAM" id="MobiDB-lite"/>
    </source>
</evidence>
<name>A0A3P4B093_9BURK</name>
<reference evidence="3 4" key="1">
    <citation type="submission" date="2018-10" db="EMBL/GenBank/DDBJ databases">
        <authorList>
            <person name="Criscuolo A."/>
        </authorList>
    </citation>
    <scope>NUCLEOTIDE SEQUENCE [LARGE SCALE GENOMIC DNA]</scope>
    <source>
        <strain evidence="3">DnA1</strain>
    </source>
</reference>
<dbReference type="PROSITE" id="PS50268">
    <property type="entry name" value="CADHERIN_2"/>
    <property type="match status" value="1"/>
</dbReference>
<dbReference type="NCBIfam" id="TIGR01965">
    <property type="entry name" value="VCBS_repeat"/>
    <property type="match status" value="50"/>
</dbReference>
<dbReference type="InterPro" id="IPR040853">
    <property type="entry name" value="RapA2_cadherin-like"/>
</dbReference>
<dbReference type="InterPro" id="IPR013783">
    <property type="entry name" value="Ig-like_fold"/>
</dbReference>
<sequence>MAAQNAIVTRVTGKAWLRAEDGSLTELAAGAKVPAGAQIVTATGSTVELAIPGQPPLLIGADRTLTLTGEVFEPADPGDARVARPTGPDSERLLGKLAAPSGRTDDGERMEYGSQGGDGGSGFVRLLRIVEPTVPLALDYPRPADGRPELPHYPGGYPVASGANTPPSAVTPPQGPLGSQTHDDGQTIAPIDVRPYFTDLDGDRLTYTALGLPPGLSMDPSTGIISGTIDASGSTGGQARDGHYVVAILVRDPSGGTAYITIDWTVDNPPPVAADDLAATTADQNATGNVLTGPGQDIDPDNDPLTVTHIGNGIDTVTAGQTIAGSNGGTFVIHPDGSYTFVPGNDFDALRAGDPPVDTHVTYTISDGEGGTSTATLTVTVGGLDDAPVFSGQDTGAVTEDASTPTLTDTGRLIVADPDNGQSAIDTAIAPVPGAGTIGNLTIGADGSWVYTVPNADVQYLKDGETRTETFTVTSVDGTTHDIVITITGTNDVPMVTDDAGFVTEDLDVAGMLATAGAVTITDPDAGEAEFDPATTAFTGSTVAGGAQLGTLVVNADGTYTYTVGNALPEVQALAVGESIVETYTVASADGTATSTITITIQGTNDVPVISGVSTGALTEDDPVTTSTGQLTVADVDASDTHTWTFKSNGTDSDTGAYGNIAVDATGQWTYTLDPAKAQALKAGETYQERFIVLVDDGHGGTDEQEIVITLAGAEDAPVFTGQDSGAVTEDASNPTLTDSSQLIVTDADAGQSAIDTGIAPVASAGALGTITIDADGNWTYSVPNADVQYLAQGETKVETFTVTSIDGTTHDIVITITGTNDVPVVTNDARTIVEDVAVSGGLLSTSGAVAITDTDAGQSSFDPATTAFTGSTVAGGSQLGSLAVNPDGTYTYTVGNTLPEVQALAVGESIVETYTVASADGTATSTITITILGTNDIPVISGIATGALTEDDLVDTATGQLTVADLDTSDTHTWTFKTSGSGAEAGAYGDIVIDATGQWTYTLDAAKAQALKAGETYQERFTVLVDDGHGGTDEREVVVTLTGKEDAPVFSGDDAGSVVEDAANPMLADSGRLIVTDADAGQSAIDTAIAPVPSAGALGSITIDADGNWTYSVPNAAVQYLTQGETKIETFTVTSIDGTTHDIVITITGTNDVPVVTNDARTIVEDVAVSGGLLSTSGAVTITDTDAGQSSFDPATTAFTSSTVAGGSQLGTLVVNPNGTYTYTVGNALPEVQALAVGESIVETYTVASADGSATSTITITILGTNDAPAISGVSTGALTEDDPITTATGQLAVADVDTSDTHTWTFKSNGTDTDTGSYGSVVIDATGQWTYTLDNTKTQGLKAGETREERFTVLVDDGHGGTDEQEIVITLTGTEDAPVFTGQDAGAVVEDAANPTLTDTGRLIVTDADAGQSAIDTTIAPIASAGALGSLAIGTDGNWTYSVPNADVQYLKAGETKTETFTVTSIDGSTHDIVITITGTEDAPVFTGQDAGAVTEDAADPTLTDSGQLIVTDADAGQSAIDTAIAPVPSAGALGTITIDANGNWSYSVPNADVQYLKAGETKTETFTVASIDGTTHDIVITITGTEDVPVFTGQDAGAVVEDAANPTLTDSGQLIVTDADAGQSAIDTAVAPIASAGALGSLAIDSDGNWTYSVPNADVQYLKAGETKTETFTVTSIDGTTHDIVITITGTEDVPVFTGQDAGAVIEDAADPTLTDSGQLIVTDADAGHSAIDTAIAPVPSAGALGSITIDADGNWTYSVPNADVQYLKAGETKTETFTVTSIDGTAHDIVITITGTEDAPVFTGQDTGAVVEDAANPTLTDSGQLIVTDADAGQSAIDTAIAPVASAGALGAITIDADGNWTYSVPNADVQYLKAGETKVETFTVTSVDGSTHDIVVTITGTEDAPVFTGRDTGAVVEDAANPTLTDSGQLIVTDADAGQSAIDTGIVPVASPGALGAITIDANGNWTYSVPNAAVQYLAQGETKIETFTVTSIDGTTHDIVITITGTNDVPAVTNDARTIVEDVAVSGGLLSTSGAVTITDLDAGEAEFDPATMVFTGSTVAGGTQLGTLVVNPNGTYTYTVGNALPEVQALAVGESIVETYTVASADGTVTSTITITILGTNDVPVISGVSTGALIEDDPITTATGQLTVADVDASDTHTWTFKSNGTDADTGAYGDIVIDATGQWTYNLDTAKAQELKAGETREERFTVLVDDGHGGTDEQEIVVTLTGTEDAPAFTGQDAGAVIEDAANPTLIDTGRLIVTDADAGQSAIDTTIAPAPSAGALGTLSIATDGTWIYTVPNADVQYLKAGETKIETFTVTSIDGTTHDIVITVTGTEDAPVFTGQDAGAVTEDAADPTLTDSGQLIVTDADAGQSAIDTAIAPVPSAGALGSITIDANGNWSYSVPNADVQYLKAGETKIETFTVTSIDGTTHDIVITITGTEDAPVFTGQDAGAVVEDAADPTLTDSGRLIVTDADAGQSAIDTAVAPVPSAGALGTITIDASGNWTYSVPNADVQYLKAGETKVETFTVTSVDGTTHDIVVTITGTEDAPVFTGQDAGAVTEDAADPTLTDSGQLIVTDADAGQSAIDTAIAPVPSAGALGSITIDANGNWTYSVPNADVQYLKAGETKTETFTVTSIDGTAHDIVITITGTEDVPVFTGQDAGAVVEDAANPTLTDSGQLIVTDADAGQSAIDTAIAPIASAGALGSIIIDANGNWTYSVPNADVQYLKTGETKVETFTVTSIDGATHDIVITITGTEDAPVFSGDDTGSVVEDAANPMLADSGRLIVTDADAGQSAIDTAVAPVASPGALGSITIDANGNWTYSVPNAAVQYLTQGETKTETFTVTSIDGTTHDIVITITGTNDVPVVSNDARTIVEDVAVSGGLLSTSGAVTITDTDAGQSSFDPATTAFTNSTVAGGGQLGTLVVNANGTYTYTVGNALPEVQALAVGESIVETYTVASADGTATSTITITILGTNDIPVISGVSTGALTEDDLVDTATGQLTVADADTSDTHTWTFKSNGTDTDAGTYGDITIDATGQWTYTLDNTKTQGLKAGETREERFTVLVDDGHGGTDEQEIVVTITGTNDLPVVTDDAGSVTEDVGVSATGMLATAGAVTITDLDAGEARFDPATTAFTGSTVAGGAQLGTLVVNADGTYTYTVGNALSEVQALAVGESIVETYTVASADGTATSTITITILGTNDIPVISGVSTGALTEDDLVDTAAGQLTVADLDTSDTHTWTFKTSGNGAEAGAYGDIVIDATGQWAYTLDPAKAQALKAGETYQERFTVLVDDGHGGTDEQEVVVTLTGTEDAPVFSGDDAGSVVEDAASPTLTDSGRLIVTDDDAGQSAVDISIAPVASTGALGSITIDADGNWTYSVSNAAVQYLTQGETKIETFTVTSIDGTTHDIVITITGTNDVPVVSNDARTIVEDIAVSGGLLSTSGAVTITDPDAGEAEFDPATTAFTSSTVAGGSQLGTLVVNPDGTYTYTIGNALSEVQALAVGESIVETYTVSSADGAAISTITITILGTNDIPVISGVSTGALTEDDLVNTATGQLTVADVDASDTHTWTFKTSGNGAEAGAYGDILIDATGQWTYTLDNAKTQGLKAGETREERFTVLVDDGHGGTDEQEIVVTITGTEDAPAFTGQDTGAVVEDAANPTLTDTGRLIVTDADAGQSAIDTTIAPIASAGALGAITIGTDGNWTYSVPNADVQYLKDGETKVETFTVTSIDGTTHDIVITITGTEDVPVFTGQDAGAVVEDAANPTLTDSGQLIVTDADAGQSAIDTGIVPVASPGALGTITIDADGNWTYSVPNADVQYLKDGETKVETFTVTSIDGSTHDVVITIIGTEDAPVFTGQDTGAVVEDAANPTLTDTGRLIVTDADAGQSAIDTGIVPVASAGALGAITIDADGNWTYSVPNADVQYLKAGETKVETFTVTSVDGSTHDIVVTITGTEDAPVFTGRDTGAVVEDAANPTLTDNGQLIVTDADAGQSAIDTAIVPVASAGALGAITIDADGNWTYSVPNADVQYLKAGETKVETFTVTSIDGTTHDIVITITGTEDAPVFNGQDTGAVVEDAANPTLTDSGQLIVTDADAGQSAIDTAIAPVPSAGSLGAITIDADGNWTYSVPNADVQYLKDGETKVETFTVTSIDGTTHDIVITITGTEDAPVFSGDDAGSVVEDAANPLLVDSGRLIVTDADAGQSAIDIGVVPVASAGALGSITIDANGNWTYSVPNAAVQYLTQDETKIETFTVTSIDGTAHDIVITITGTNDVPVVTNDARTIVEDVAVSGGLLSTSGAVTITDTDAGQSSFDPATTTFTGSTVTGGSQLGTLIVNTNGTYTYTVGNALPEVQALAVGESIIETYTVASADGSATSTITITILGTNDIPVISGVSTGALTEDDLVNTATGQLTVADVDTSDTHTWTFRTSGNGAETGAYGDIVIDAAGQWTYTLDNTKTQALKAGETREERFTVLVDDGHGGTDEQEIVVTITGANDLSVVTDDAGSVTEDVGVSATGMLATAGAVTITDLDAGEAGFDPATTAFTSSTVAGGSQLGTLIVNPNGTYTYTVNNALPEVQALAVGESIVETYTVASTDGSATSTIIITILGTNDLPVISGIATGALTEDDAVDTAIGQLTVADVDASDTHTWTFKSNGTDSEAGTYGDIVIDATGQWTYTLDASKAQALKAGETYQERFTVLVDDGHGGTDEQEVVVTLTGTEDAPVFTGQDTGAVTEDATNPTLTDSGRLIVTDDDAGQSAIDIGVAPVASAGTLGSITIDTNGNWTYSVSNAAVQYLAQDETKIETFTVTSIDGTTHDIVITITGTNDVPVVSNDARTIVEDVAVSGGLLSTSGAVTITDTDAGQSSFDPATTAFTSSTVAGGSQLGSLVVNANGTYTYTVGNALPEVQALAVGESIVETYTVASADGSATSTITITILGTNDAPAISGISTGALTEDDPVTTATGQLAVTDVDTSDTHTWTFKSNGTDSDTGAYGSIAIDATGQWTYTLDNAKTQALKAGETREERFTVLVDDGHGGTDEQEIVVTITGTNDLPAFSGDDAGSVIEDAANPTLTDTGRLIVTDDDTGQSAIDTAIAPVPSAGALGAITIDANGNWTYSVPNADVQYLKAGETKAEIFTVTSIDGTTHDIVITITGTEDAPVFSGDDAGSVVEDAANPTLTDSGRLIVTDADAGQSAIDTAVAPIPSGGALGAITIDADGNWTYSVPNADVQYLKAGETKTETFTVTSIDGSTHDIVITITGTNDVPAVTDGTGAVTEDAGVTPAGLLSTSGSVTVNDPDAGQSAFDPATLAFTGTTLGGGGQLGILTVNANGTYTYNVRNDLPPVQHLAVNETIVETYTVTSADGTATSTITITIHGTNDDPVLSGDSSGTLLEDGPTDQVSGNLQIADADTSDTHTLSIPTDQQAQYGTATVTPAGTWTYVLNNADPAVQALALGETMTDTFTVLVDDNHGGTDTQLVTITLYGTNDTPVAIADAGTVKESGVRNGGNTAEAGTGSVTANVLANDTDVDHGSVLNVTGLVYDGSPYALGSAITTVYGTLTLAANGQYTYTLDNNRAATQALPQGTSATETFTYTIADQYGASSTANLVITVQGTNDVPVITSAAEDAQGAVVEANAGSAGTSAATGTLTSTDVDTGHTATWSMQSTNGTYGTISIDAATGTWTYTLDNTRTATQELQTGQTETETFTARVTDEHGAFSTQTITVQVSGSNDPVTAVDDTRTLSEDPAGGQVTGNVFANDLDVDDMLSLVEFQVAGDPATYGPGDTATIAGVGTISIALDGAYTFAPLADYAGSVPVITYTVEESRAGGVSDTATLTLTITPVADAPELGAAPAPFTPEDTAVALGLHAPSLTDTVAGGGSYPERLGAITLTGVPDGAQLNYGAASQTATGGAIVIILTDLEADDKLLADVRTANPGAWLMTSAEYEAMTITPPAHSGANIGLTVSVTSYEVDGSGTPLADIDGATSTQAVAVDVRAVTDPVGLQISSTDGGTLGSTATVSIDEDATVNLKTLLAATFNDLDGSEVRSFTITNGSGHAIVLNGTTIGAGGSMTVAAPGMATSASGLPDLNIGGVRDFSGQLHGITITLNAKDTDGDSPSASPGQPNAPLEQTASVTLDLDVQAVVDNATSPAINGTEDTPILFLADFALGDSDGSETLTGLVIQGLPAGWQLFASAGSATPLFTGDGVASYTVDAGDLDSGSATAAFRDYVLLPPPHSSADIQVTVQASIHDDAVNTVSASGTKTVTIPITVAPAAEIVGNDSDGDGNPDLTMTLGHTYGAGVSGTEDQWFALNQDGFDLKAGWSNQDGDEAVYALLTPVLVTGVSGEQAIGAEFRYSTDGGISWITLAYDGDPVEIPMAYLDTVQFLGPDNVAGVFRIDVQARTVDTDPDPAGGSDTQTSGTATLGNIVLAPEADQAAVSATVQPGREDQDIPLAVRPTSSDPNETFNVTFSGLPPGAKLFYGGVEQTLAGGSVTIDGFDPLTSLAVRAPENSNDNFDIGISVVTVDTVNGATSISGSPTTLTLPVMVKGVADAPDVIMRQDDPDIAPEDLPFTEQQFETQGIALKDLITHAALTDTDGSETLTFRITGLDPAFAIEGATFMGGSGLTREWVVTMSQLQGAAKLVGPEHFSGTVTGSLYAISTENDGDSHTSADLGLVAVVTPSPESDMTITSQVQEDTYSKVAFTISNNHGDADEALTKVWIKVADVDGNPNYSLHLGDGGPDLASASLAIVVKDGEDYYELSGAQIDDIYALTLANVAHNTPSAPAMEFEVKYEITDYSNDGTTGPVTMEKDSSHSLHVAPVTDPVSLDATGMGGTSGTVSQDGGIFSYMAHEGSSFHFGIDIGKVPDALAGQPDYDGSEQLTRILVEGVPSGVVVEGLEIGGVTIEASFIGGNEWLIVVPDAAYSRFDGVIAGQVIFTIHGARVEDLADAPIQVTVVTQDAGTSGAQAEERASVSFLLSTDFAGQGDSDFVEILKWEQNTAFSAGEDSAYTLGDAMTAQIDDHGVAGSGFAIVLEDLPPGTVVTGMTLTYIGGKEVWTASGTGGNAELQALMDSITVQPPADWNDNNHPDGLPYTARLTTFSSVGANDVETLQVAQPVVPASDLPEISVTSTAADPDGTPTPDAPLEGKPVAIAIDLSNSADGSFAVMEGKLYLQLTETDLNGGRLEDANGPLALQPVAAGAIPGLPAGQYYVVDLADATLPLQLTYFPSAGDAYRSGSITVNSWVQSEEQNAPQPVTAHGSTTIDLALVNNGYDIGIGLGGVVTGIEHANSSTTGMIELDVSGTGLVDNDGSERASFAVLRNLPNGFLVYTGDDASSATLAMADNAGSQGGTNSWVLPLQADGSLPNYVAILPPANWSGTISGLELSVLSGETSLSEQREDTTSFDLVVQAQADGLLSMTPTASSGREDGIVALNLNALMADSEAVSLTGLPADSSVESMTVRLTGVGAHAAFYVNDDGAQVLVSDPGNTLGITVTETAPGIYEIAGLTQAQANNLGLLQAAGAAAPTVQVEAWTVESDGGDTSAITSGTLELSIRDVPATVGNDVLLYDGLPLNGKGGDDTVWLRYGEDIDFDQSNMLQNIETIDLTRPGFDHVLSNLSAQDVLTMTDTRRVLTINADNGDDVSFKPGESWTLDGAASVPGYDVYVNTVDAGVRVEVRITSGQFALDDLLDGPNPTVMGFSFNAAPPAGSDPAVLDALSAPPQNPALDEFLQNRVQPDL</sequence>
<dbReference type="Gene3D" id="2.60.40.10">
    <property type="entry name" value="Immunoglobulins"/>
    <property type="match status" value="50"/>
</dbReference>
<feature type="domain" description="Cadherin" evidence="2">
    <location>
        <begin position="5664"/>
        <end position="5758"/>
    </location>
</feature>
<dbReference type="GO" id="GO:0016020">
    <property type="term" value="C:membrane"/>
    <property type="evidence" value="ECO:0007669"/>
    <property type="project" value="InterPro"/>
</dbReference>
<feature type="region of interest" description="Disordered" evidence="1">
    <location>
        <begin position="6133"/>
        <end position="6152"/>
    </location>
</feature>
<dbReference type="InterPro" id="IPR002126">
    <property type="entry name" value="Cadherin-like_dom"/>
</dbReference>
<feature type="region of interest" description="Disordered" evidence="1">
    <location>
        <begin position="75"/>
        <end position="117"/>
    </location>
</feature>
<evidence type="ECO:0000313" key="4">
    <source>
        <dbReference type="Proteomes" id="UP000277294"/>
    </source>
</evidence>